<sequence>MKVLFVKEVQGTAKAGDVKEVSPGYARNYLLPKRLAVVADDRAVEQIKQREEANRRRVEKALTEAREAAARLKKLTVTIYAKTGEGGRLFGSVTNADIATQLKREAGLDIDKRKIEVEPPIKSLGPHEVTVQLHTEVTETLRVVVAAQ</sequence>
<dbReference type="HAMAP" id="MF_00503">
    <property type="entry name" value="Ribosomal_bL9"/>
    <property type="match status" value="1"/>
</dbReference>
<dbReference type="GO" id="GO:1990904">
    <property type="term" value="C:ribonucleoprotein complex"/>
    <property type="evidence" value="ECO:0007669"/>
    <property type="project" value="UniProtKB-KW"/>
</dbReference>
<feature type="coiled-coil region" evidence="8">
    <location>
        <begin position="44"/>
        <end position="78"/>
    </location>
</feature>
<dbReference type="Pfam" id="PF03948">
    <property type="entry name" value="Ribosomal_L9_C"/>
    <property type="match status" value="1"/>
</dbReference>
<comment type="similarity">
    <text evidence="1 7">Belongs to the bacterial ribosomal protein bL9 family.</text>
</comment>
<dbReference type="InterPro" id="IPR020070">
    <property type="entry name" value="Ribosomal_bL9_N"/>
</dbReference>
<evidence type="ECO:0000256" key="1">
    <source>
        <dbReference type="ARBA" id="ARBA00010605"/>
    </source>
</evidence>
<gene>
    <name evidence="7" type="primary">rplI</name>
    <name evidence="12" type="ORF">DLM65_13620</name>
    <name evidence="11" type="ORF">JF886_07010</name>
</gene>
<name>A0A2W5ZY27_9BACT</name>
<dbReference type="Pfam" id="PF01281">
    <property type="entry name" value="Ribosomal_L9_N"/>
    <property type="match status" value="1"/>
</dbReference>
<comment type="caution">
    <text evidence="12">The sequence shown here is derived from an EMBL/GenBank/DDBJ whole genome shotgun (WGS) entry which is preliminary data.</text>
</comment>
<evidence type="ECO:0000256" key="3">
    <source>
        <dbReference type="ARBA" id="ARBA00022884"/>
    </source>
</evidence>
<dbReference type="Proteomes" id="UP000248724">
    <property type="component" value="Unassembled WGS sequence"/>
</dbReference>
<keyword evidence="3 7" id="KW-0694">RNA-binding</keyword>
<organism evidence="12 13">
    <name type="scientific">Candidatus Aeolococcus gillhamiae</name>
    <dbReference type="NCBI Taxonomy" id="3127015"/>
    <lineage>
        <taxon>Bacteria</taxon>
        <taxon>Bacillati</taxon>
        <taxon>Candidatus Dormiibacterota</taxon>
        <taxon>Candidatus Dormibacteria</taxon>
        <taxon>Candidatus Aeolococcales</taxon>
        <taxon>Candidatus Aeolococcaceae</taxon>
        <taxon>Candidatus Aeolococcus</taxon>
    </lineage>
</organism>
<evidence type="ECO:0000256" key="4">
    <source>
        <dbReference type="ARBA" id="ARBA00022980"/>
    </source>
</evidence>
<dbReference type="GO" id="GO:0003735">
    <property type="term" value="F:structural constituent of ribosome"/>
    <property type="evidence" value="ECO:0007669"/>
    <property type="project" value="InterPro"/>
</dbReference>
<dbReference type="RefSeq" id="WP_337310934.1">
    <property type="nucleotide sequence ID" value="NZ_JAEKNS010000074.1"/>
</dbReference>
<feature type="domain" description="Large ribosomal subunit protein bL9 C-terminal" evidence="10">
    <location>
        <begin position="64"/>
        <end position="146"/>
    </location>
</feature>
<keyword evidence="5 7" id="KW-0687">Ribonucleoprotein</keyword>
<dbReference type="SUPFAM" id="SSF55653">
    <property type="entry name" value="Ribosomal protein L9 C-domain"/>
    <property type="match status" value="1"/>
</dbReference>
<dbReference type="Gene3D" id="3.10.430.100">
    <property type="entry name" value="Ribosomal protein L9, C-terminal domain"/>
    <property type="match status" value="1"/>
</dbReference>
<dbReference type="SUPFAM" id="SSF55658">
    <property type="entry name" value="L9 N-domain-like"/>
    <property type="match status" value="1"/>
</dbReference>
<evidence type="ECO:0000256" key="7">
    <source>
        <dbReference type="HAMAP-Rule" id="MF_00503"/>
    </source>
</evidence>
<reference evidence="11 14" key="3">
    <citation type="submission" date="2020-10" db="EMBL/GenBank/DDBJ databases">
        <title>Ca. Dormibacterota MAGs.</title>
        <authorList>
            <person name="Montgomery K."/>
        </authorList>
    </citation>
    <scope>NUCLEOTIDE SEQUENCE [LARGE SCALE GENOMIC DNA]</scope>
    <source>
        <strain evidence="11">SC8812_S17_18</strain>
    </source>
</reference>
<dbReference type="InterPro" id="IPR036791">
    <property type="entry name" value="Ribosomal_bL9_C_sf"/>
</dbReference>
<dbReference type="InterPro" id="IPR009027">
    <property type="entry name" value="Ribosomal_bL9/RNase_H1_N"/>
</dbReference>
<dbReference type="GO" id="GO:0019843">
    <property type="term" value="F:rRNA binding"/>
    <property type="evidence" value="ECO:0007669"/>
    <property type="project" value="UniProtKB-UniRule"/>
</dbReference>
<keyword evidence="2 7" id="KW-0699">rRNA-binding</keyword>
<dbReference type="InterPro" id="IPR000244">
    <property type="entry name" value="Ribosomal_bL9"/>
</dbReference>
<dbReference type="NCBIfam" id="TIGR00158">
    <property type="entry name" value="L9"/>
    <property type="match status" value="1"/>
</dbReference>
<accession>A0A934JZS0</accession>
<reference evidence="12 13" key="1">
    <citation type="journal article" date="2017" name="Nature">
        <title>Atmospheric trace gases support primary production in Antarctic desert surface soil.</title>
        <authorList>
            <person name="Ji M."/>
            <person name="Greening C."/>
            <person name="Vanwonterghem I."/>
            <person name="Carere C.R."/>
            <person name="Bay S.K."/>
            <person name="Steen J.A."/>
            <person name="Montgomery K."/>
            <person name="Lines T."/>
            <person name="Beardall J."/>
            <person name="van Dorst J."/>
            <person name="Snape I."/>
            <person name="Stott M.B."/>
            <person name="Hugenholtz P."/>
            <person name="Ferrari B.C."/>
        </authorList>
    </citation>
    <scope>NUCLEOTIDE SEQUENCE [LARGE SCALE GENOMIC DNA]</scope>
    <source>
        <strain evidence="12">RRmetagenome_bin12</strain>
    </source>
</reference>
<proteinExistence type="inferred from homology"/>
<evidence type="ECO:0000256" key="5">
    <source>
        <dbReference type="ARBA" id="ARBA00023274"/>
    </source>
</evidence>
<evidence type="ECO:0000313" key="14">
    <source>
        <dbReference type="Proteomes" id="UP000606991"/>
    </source>
</evidence>
<comment type="function">
    <text evidence="7">Binds to the 23S rRNA.</text>
</comment>
<dbReference type="GO" id="GO:0006412">
    <property type="term" value="P:translation"/>
    <property type="evidence" value="ECO:0007669"/>
    <property type="project" value="UniProtKB-UniRule"/>
</dbReference>
<dbReference type="AlphaFoldDB" id="A0A2W5ZY27"/>
<dbReference type="GO" id="GO:0005840">
    <property type="term" value="C:ribosome"/>
    <property type="evidence" value="ECO:0007669"/>
    <property type="project" value="UniProtKB-KW"/>
</dbReference>
<evidence type="ECO:0000259" key="9">
    <source>
        <dbReference type="Pfam" id="PF01281"/>
    </source>
</evidence>
<dbReference type="InterPro" id="IPR020594">
    <property type="entry name" value="Ribosomal_bL9_bac/chp"/>
</dbReference>
<dbReference type="EMBL" id="JAEKNS010000074">
    <property type="protein sequence ID" value="MBJ7594602.1"/>
    <property type="molecule type" value="Genomic_DNA"/>
</dbReference>
<dbReference type="Proteomes" id="UP000606991">
    <property type="component" value="Unassembled WGS sequence"/>
</dbReference>
<dbReference type="EMBL" id="QHBU01000267">
    <property type="protein sequence ID" value="PZR78208.1"/>
    <property type="molecule type" value="Genomic_DNA"/>
</dbReference>
<evidence type="ECO:0000256" key="6">
    <source>
        <dbReference type="ARBA" id="ARBA00035292"/>
    </source>
</evidence>
<evidence type="ECO:0000259" key="10">
    <source>
        <dbReference type="Pfam" id="PF03948"/>
    </source>
</evidence>
<evidence type="ECO:0000313" key="12">
    <source>
        <dbReference type="EMBL" id="PZR78208.1"/>
    </source>
</evidence>
<keyword evidence="8" id="KW-0175">Coiled coil</keyword>
<accession>A0A2W5ZY27</accession>
<reference evidence="12" key="2">
    <citation type="submission" date="2018-05" db="EMBL/GenBank/DDBJ databases">
        <authorList>
            <person name="Ferrari B."/>
        </authorList>
    </citation>
    <scope>NUCLEOTIDE SEQUENCE</scope>
    <source>
        <strain evidence="12">RRmetagenome_bin12</strain>
    </source>
</reference>
<evidence type="ECO:0000256" key="8">
    <source>
        <dbReference type="SAM" id="Coils"/>
    </source>
</evidence>
<protein>
    <recommendedName>
        <fullName evidence="6 7">Large ribosomal subunit protein bL9</fullName>
    </recommendedName>
</protein>
<dbReference type="InterPro" id="IPR020069">
    <property type="entry name" value="Ribosomal_bL9_C"/>
</dbReference>
<keyword evidence="4 7" id="KW-0689">Ribosomal protein</keyword>
<evidence type="ECO:0000256" key="2">
    <source>
        <dbReference type="ARBA" id="ARBA00022730"/>
    </source>
</evidence>
<feature type="domain" description="Ribosomal protein L9" evidence="9">
    <location>
        <begin position="1"/>
        <end position="46"/>
    </location>
</feature>
<dbReference type="PANTHER" id="PTHR21368">
    <property type="entry name" value="50S RIBOSOMAL PROTEIN L9"/>
    <property type="match status" value="1"/>
</dbReference>
<dbReference type="Gene3D" id="3.40.5.10">
    <property type="entry name" value="Ribosomal protein L9, N-terminal domain"/>
    <property type="match status" value="1"/>
</dbReference>
<evidence type="ECO:0000313" key="13">
    <source>
        <dbReference type="Proteomes" id="UP000248724"/>
    </source>
</evidence>
<evidence type="ECO:0000313" key="11">
    <source>
        <dbReference type="EMBL" id="MBJ7594602.1"/>
    </source>
</evidence>
<dbReference type="InterPro" id="IPR036935">
    <property type="entry name" value="Ribosomal_bL9_N_sf"/>
</dbReference>